<organism evidence="5 6">
    <name type="scientific">Hallella colorans</name>
    <dbReference type="NCBI Taxonomy" id="1703337"/>
    <lineage>
        <taxon>Bacteria</taxon>
        <taxon>Pseudomonadati</taxon>
        <taxon>Bacteroidota</taxon>
        <taxon>Bacteroidia</taxon>
        <taxon>Bacteroidales</taxon>
        <taxon>Prevotellaceae</taxon>
        <taxon>Hallella</taxon>
    </lineage>
</organism>
<dbReference type="Proteomes" id="UP000245870">
    <property type="component" value="Unassembled WGS sequence"/>
</dbReference>
<evidence type="ECO:0000256" key="3">
    <source>
        <dbReference type="ARBA" id="ARBA00022741"/>
    </source>
</evidence>
<dbReference type="SUPFAM" id="SSF55681">
    <property type="entry name" value="Class II aaRS and biotin synthetases"/>
    <property type="match status" value="1"/>
</dbReference>
<dbReference type="PANTHER" id="PTHR30073:SF5">
    <property type="entry name" value="ASPARTATE--AMMONIA LIGASE"/>
    <property type="match status" value="1"/>
</dbReference>
<dbReference type="InterPro" id="IPR004618">
    <property type="entry name" value="AsnA"/>
</dbReference>
<dbReference type="EMBL" id="QENY01000002">
    <property type="protein sequence ID" value="PVX58597.1"/>
    <property type="molecule type" value="Genomic_DNA"/>
</dbReference>
<reference evidence="5 6" key="1">
    <citation type="submission" date="2018-05" db="EMBL/GenBank/DDBJ databases">
        <title>Genomic Encyclopedia of Type Strains, Phase IV (KMG-IV): sequencing the most valuable type-strain genomes for metagenomic binning, comparative biology and taxonomic classification.</title>
        <authorList>
            <person name="Goeker M."/>
        </authorList>
    </citation>
    <scope>NUCLEOTIDE SEQUENCE [LARGE SCALE GENOMIC DNA]</scope>
    <source>
        <strain evidence="5 6">DSM 100333</strain>
    </source>
</reference>
<gene>
    <name evidence="5" type="ORF">C7379_102115</name>
</gene>
<keyword evidence="6" id="KW-1185">Reference proteome</keyword>
<dbReference type="Pfam" id="PF03590">
    <property type="entry name" value="AsnA"/>
    <property type="match status" value="1"/>
</dbReference>
<keyword evidence="1" id="KW-0963">Cytoplasm</keyword>
<evidence type="ECO:0000313" key="6">
    <source>
        <dbReference type="Proteomes" id="UP000245870"/>
    </source>
</evidence>
<keyword evidence="3" id="KW-0547">Nucleotide-binding</keyword>
<dbReference type="GO" id="GO:0006529">
    <property type="term" value="P:asparagine biosynthetic process"/>
    <property type="evidence" value="ECO:0007669"/>
    <property type="project" value="InterPro"/>
</dbReference>
<protein>
    <submittedName>
        <fullName evidence="5">Aspartate-ammonia ligase</fullName>
    </submittedName>
</protein>
<keyword evidence="4" id="KW-0067">ATP-binding</keyword>
<dbReference type="PANTHER" id="PTHR30073">
    <property type="entry name" value="ASPARTATE--AMMONIA LIGASE"/>
    <property type="match status" value="1"/>
</dbReference>
<dbReference type="GO" id="GO:0005829">
    <property type="term" value="C:cytosol"/>
    <property type="evidence" value="ECO:0007669"/>
    <property type="project" value="TreeGrafter"/>
</dbReference>
<dbReference type="GO" id="GO:0004071">
    <property type="term" value="F:aspartate-ammonia ligase activity"/>
    <property type="evidence" value="ECO:0007669"/>
    <property type="project" value="InterPro"/>
</dbReference>
<dbReference type="GO" id="GO:0005524">
    <property type="term" value="F:ATP binding"/>
    <property type="evidence" value="ECO:0007669"/>
    <property type="project" value="UniProtKB-KW"/>
</dbReference>
<dbReference type="InterPro" id="IPR045864">
    <property type="entry name" value="aa-tRNA-synth_II/BPL/LPL"/>
</dbReference>
<dbReference type="Gene3D" id="3.30.930.10">
    <property type="entry name" value="Bira Bifunctional Protein, Domain 2"/>
    <property type="match status" value="1"/>
</dbReference>
<evidence type="ECO:0000256" key="2">
    <source>
        <dbReference type="ARBA" id="ARBA00022598"/>
    </source>
</evidence>
<comment type="caution">
    <text evidence="5">The sequence shown here is derived from an EMBL/GenBank/DDBJ whole genome shotgun (WGS) entry which is preliminary data.</text>
</comment>
<keyword evidence="2 5" id="KW-0436">Ligase</keyword>
<name>A0A2U0ULT0_9BACT</name>
<evidence type="ECO:0000313" key="5">
    <source>
        <dbReference type="EMBL" id="PVX58597.1"/>
    </source>
</evidence>
<evidence type="ECO:0000256" key="1">
    <source>
        <dbReference type="ARBA" id="ARBA00022490"/>
    </source>
</evidence>
<proteinExistence type="predicted"/>
<dbReference type="AlphaFoldDB" id="A0A2U0ULT0"/>
<accession>A0A2U0ULT0</accession>
<sequence length="77" mass="8971">MSRMNAICDDEHLGNLHSLHVDQWDWKAMFTEQDRSLAYLDDVVRRIYAAILRAEYLAIRVLFADQAVLAKRHPLCA</sequence>
<evidence type="ECO:0000256" key="4">
    <source>
        <dbReference type="ARBA" id="ARBA00022840"/>
    </source>
</evidence>